<evidence type="ECO:0000313" key="3">
    <source>
        <dbReference type="Proteomes" id="UP000698222"/>
    </source>
</evidence>
<comment type="caution">
    <text evidence="2">The sequence shown here is derived from an EMBL/GenBank/DDBJ whole genome shotgun (WGS) entry which is preliminary data.</text>
</comment>
<evidence type="ECO:0000256" key="1">
    <source>
        <dbReference type="SAM" id="MobiDB-lite"/>
    </source>
</evidence>
<organism evidence="2 3">
    <name type="scientific">Brachybacterium fresconis</name>
    <dbReference type="NCBI Taxonomy" id="173363"/>
    <lineage>
        <taxon>Bacteria</taxon>
        <taxon>Bacillati</taxon>
        <taxon>Actinomycetota</taxon>
        <taxon>Actinomycetes</taxon>
        <taxon>Micrococcales</taxon>
        <taxon>Dermabacteraceae</taxon>
        <taxon>Brachybacterium</taxon>
    </lineage>
</organism>
<keyword evidence="3" id="KW-1185">Reference proteome</keyword>
<proteinExistence type="predicted"/>
<gene>
    <name evidence="2" type="ORF">JOF44_001946</name>
</gene>
<sequence>MMSCDLGPMTSGADGGNAPVSPGTSEALEDETGPTPPLDPFDGGVDLHVVDEEYV</sequence>
<evidence type="ECO:0000313" key="2">
    <source>
        <dbReference type="EMBL" id="MBP2409043.1"/>
    </source>
</evidence>
<dbReference type="EMBL" id="JAGIOC010000001">
    <property type="protein sequence ID" value="MBP2409043.1"/>
    <property type="molecule type" value="Genomic_DNA"/>
</dbReference>
<feature type="region of interest" description="Disordered" evidence="1">
    <location>
        <begin position="1"/>
        <end position="46"/>
    </location>
</feature>
<accession>A0ABS4YJT5</accession>
<dbReference type="RefSeq" id="WP_209890380.1">
    <property type="nucleotide sequence ID" value="NZ_BAAAJV010000018.1"/>
</dbReference>
<protein>
    <submittedName>
        <fullName evidence="2">Uncharacterized protein</fullName>
    </submittedName>
</protein>
<dbReference type="Proteomes" id="UP000698222">
    <property type="component" value="Unassembled WGS sequence"/>
</dbReference>
<name>A0ABS4YJT5_9MICO</name>
<reference evidence="2 3" key="1">
    <citation type="submission" date="2021-03" db="EMBL/GenBank/DDBJ databases">
        <title>Sequencing the genomes of 1000 actinobacteria strains.</title>
        <authorList>
            <person name="Klenk H.-P."/>
        </authorList>
    </citation>
    <scope>NUCLEOTIDE SEQUENCE [LARGE SCALE GENOMIC DNA]</scope>
    <source>
        <strain evidence="2 3">DSM 14564</strain>
    </source>
</reference>